<keyword evidence="2" id="KW-1185">Reference proteome</keyword>
<gene>
    <name evidence="1" type="ORF">AKS96_43</name>
</gene>
<dbReference type="GeneID" id="20283902"/>
<dbReference type="EMBL" id="KF771239">
    <property type="protein sequence ID" value="AHI60746.1"/>
    <property type="molecule type" value="Genomic_DNA"/>
</dbReference>
<evidence type="ECO:0000313" key="1">
    <source>
        <dbReference type="EMBL" id="AHI60746.1"/>
    </source>
</evidence>
<accession>A0A067YWD2</accession>
<reference evidence="1 2" key="1">
    <citation type="journal article" date="2014" name="PLoS ONE">
        <title>Four Escherichia coli O157:H7 Phages: A New Bacteriophage Genus and Taxonomic Classification of T1-Like Phages.</title>
        <authorList>
            <person name="Niu Y.D."/>
            <person name="McAllister T.A."/>
            <person name="Nash J.H."/>
            <person name="Kropinski A.M."/>
            <person name="Stanford K."/>
        </authorList>
    </citation>
    <scope>NUCLEOTIDE SEQUENCE [LARGE SCALE GENOMIC DNA]</scope>
</reference>
<dbReference type="RefSeq" id="YP_009056098.1">
    <property type="nucleotide sequence ID" value="NC_024789.1"/>
</dbReference>
<dbReference type="KEGG" id="vg:20283902"/>
<organism evidence="1 2">
    <name type="scientific">Escherichia phage vB_EcoS_AKS96</name>
    <dbReference type="NCBI Taxonomy" id="1416031"/>
    <lineage>
        <taxon>Viruses</taxon>
        <taxon>Duplodnaviria</taxon>
        <taxon>Heunggongvirae</taxon>
        <taxon>Uroviricota</taxon>
        <taxon>Caudoviricetes</taxon>
        <taxon>Drexlerviridae</taxon>
        <taxon>Rogunavirinae</taxon>
        <taxon>Rogunavirus</taxon>
        <taxon>Rogunavirus AKS96</taxon>
    </lineage>
</organism>
<sequence length="46" mass="5066">MLKTSPRMAYSVFIETRDASDENITTVAGGTSNLYNHVLHNLLIGN</sequence>
<dbReference type="Proteomes" id="UP000028461">
    <property type="component" value="Segment"/>
</dbReference>
<proteinExistence type="predicted"/>
<evidence type="ECO:0000313" key="2">
    <source>
        <dbReference type="Proteomes" id="UP000028461"/>
    </source>
</evidence>
<protein>
    <submittedName>
        <fullName evidence="1">Uncharacterized protein</fullName>
    </submittedName>
</protein>
<name>A0A067YWD2_9CAUD</name>